<name>A0AAE2MPK0_RHILE</name>
<comment type="caution">
    <text evidence="1">The sequence shown here is derived from an EMBL/GenBank/DDBJ whole genome shotgun (WGS) entry which is preliminary data.</text>
</comment>
<protein>
    <submittedName>
        <fullName evidence="1">Uncharacterized protein</fullName>
    </submittedName>
</protein>
<gene>
    <name evidence="1" type="ORF">GGE16_004688</name>
</gene>
<dbReference type="AlphaFoldDB" id="A0AAE2MPK0"/>
<dbReference type="EMBL" id="JACIGO010000006">
    <property type="protein sequence ID" value="MBB4292609.1"/>
    <property type="molecule type" value="Genomic_DNA"/>
</dbReference>
<reference evidence="1 2" key="1">
    <citation type="submission" date="2020-08" db="EMBL/GenBank/DDBJ databases">
        <title>Genomic Encyclopedia of Type Strains, Phase IV (KMG-V): Genome sequencing to study the core and pangenomes of soil and plant-associated prokaryotes.</title>
        <authorList>
            <person name="Whitman W."/>
        </authorList>
    </citation>
    <scope>NUCLEOTIDE SEQUENCE [LARGE SCALE GENOMIC DNA]</scope>
    <source>
        <strain evidence="1 2">SEMIA 415</strain>
    </source>
</reference>
<dbReference type="Proteomes" id="UP000538507">
    <property type="component" value="Unassembled WGS sequence"/>
</dbReference>
<sequence length="38" mass="4694">MIWGRNPPCRPTNFTWRNKTFTVQDQALFHFETPLTWR</sequence>
<evidence type="ECO:0000313" key="1">
    <source>
        <dbReference type="EMBL" id="MBB4292609.1"/>
    </source>
</evidence>
<evidence type="ECO:0000313" key="2">
    <source>
        <dbReference type="Proteomes" id="UP000538507"/>
    </source>
</evidence>
<accession>A0AAE2MPK0</accession>
<proteinExistence type="predicted"/>
<organism evidence="1 2">
    <name type="scientific">Rhizobium leguminosarum</name>
    <dbReference type="NCBI Taxonomy" id="384"/>
    <lineage>
        <taxon>Bacteria</taxon>
        <taxon>Pseudomonadati</taxon>
        <taxon>Pseudomonadota</taxon>
        <taxon>Alphaproteobacteria</taxon>
        <taxon>Hyphomicrobiales</taxon>
        <taxon>Rhizobiaceae</taxon>
        <taxon>Rhizobium/Agrobacterium group</taxon>
        <taxon>Rhizobium</taxon>
    </lineage>
</organism>